<dbReference type="Proteomes" id="UP001642409">
    <property type="component" value="Unassembled WGS sequence"/>
</dbReference>
<feature type="compositionally biased region" description="Polar residues" evidence="8">
    <location>
        <begin position="257"/>
        <end position="272"/>
    </location>
</feature>
<evidence type="ECO:0000313" key="12">
    <source>
        <dbReference type="Proteomes" id="UP001642409"/>
    </source>
</evidence>
<reference evidence="10" key="1">
    <citation type="submission" date="2023-06" db="EMBL/GenBank/DDBJ databases">
        <authorList>
            <person name="Kurt Z."/>
        </authorList>
    </citation>
    <scope>NUCLEOTIDE SEQUENCE</scope>
</reference>
<dbReference type="EC" id="2.3.1.225" evidence="7"/>
<evidence type="ECO:0000313" key="11">
    <source>
        <dbReference type="EMBL" id="CAL6103785.1"/>
    </source>
</evidence>
<comment type="subcellular location">
    <subcellularLocation>
        <location evidence="1">Membrane</location>
        <topology evidence="1">Multi-pass membrane protein</topology>
    </subcellularLocation>
</comment>
<dbReference type="PANTHER" id="PTHR22883:SF203">
    <property type="entry name" value="PALMITOYLTRANSFERASE"/>
    <property type="match status" value="1"/>
</dbReference>
<evidence type="ECO:0000256" key="2">
    <source>
        <dbReference type="ARBA" id="ARBA00022679"/>
    </source>
</evidence>
<feature type="domain" description="Palmitoyltransferase DHHC" evidence="9">
    <location>
        <begin position="85"/>
        <end position="204"/>
    </location>
</feature>
<reference evidence="11 12" key="2">
    <citation type="submission" date="2024-07" db="EMBL/GenBank/DDBJ databases">
        <authorList>
            <person name="Akdeniz Z."/>
        </authorList>
    </citation>
    <scope>NUCLEOTIDE SEQUENCE [LARGE SCALE GENOMIC DNA]</scope>
</reference>
<comment type="similarity">
    <text evidence="7">Belongs to the DHHC palmitoyltransferase family.</text>
</comment>
<dbReference type="AlphaFoldDB" id="A0AA86P3S2"/>
<keyword evidence="2 7" id="KW-0808">Transferase</keyword>
<dbReference type="InterPro" id="IPR039859">
    <property type="entry name" value="PFA4/ZDH16/20/ERF2-like"/>
</dbReference>
<dbReference type="InterPro" id="IPR001594">
    <property type="entry name" value="Palmitoyltrfase_DHHC"/>
</dbReference>
<name>A0AA86P3S2_9EUKA</name>
<evidence type="ECO:0000313" key="10">
    <source>
        <dbReference type="EMBL" id="CAI9931379.1"/>
    </source>
</evidence>
<keyword evidence="6 7" id="KW-0012">Acyltransferase</keyword>
<keyword evidence="4 7" id="KW-1133">Transmembrane helix</keyword>
<dbReference type="GO" id="GO:0006612">
    <property type="term" value="P:protein targeting to membrane"/>
    <property type="evidence" value="ECO:0007669"/>
    <property type="project" value="TreeGrafter"/>
</dbReference>
<evidence type="ECO:0000259" key="9">
    <source>
        <dbReference type="Pfam" id="PF01529"/>
    </source>
</evidence>
<dbReference type="GO" id="GO:0005794">
    <property type="term" value="C:Golgi apparatus"/>
    <property type="evidence" value="ECO:0007669"/>
    <property type="project" value="TreeGrafter"/>
</dbReference>
<evidence type="ECO:0000256" key="4">
    <source>
        <dbReference type="ARBA" id="ARBA00022989"/>
    </source>
</evidence>
<feature type="region of interest" description="Disordered" evidence="8">
    <location>
        <begin position="279"/>
        <end position="298"/>
    </location>
</feature>
<gene>
    <name evidence="10" type="ORF">HINF_LOCUS19024</name>
    <name evidence="11" type="ORF">HINF_LOCUS72310</name>
</gene>
<dbReference type="GO" id="GO:0016020">
    <property type="term" value="C:membrane"/>
    <property type="evidence" value="ECO:0007669"/>
    <property type="project" value="UniProtKB-SubCell"/>
</dbReference>
<protein>
    <recommendedName>
        <fullName evidence="7">Palmitoyltransferase</fullName>
        <ecNumber evidence="7">2.3.1.225</ecNumber>
    </recommendedName>
</protein>
<evidence type="ECO:0000256" key="5">
    <source>
        <dbReference type="ARBA" id="ARBA00023136"/>
    </source>
</evidence>
<dbReference type="GO" id="GO:0019706">
    <property type="term" value="F:protein-cysteine S-palmitoyltransferase activity"/>
    <property type="evidence" value="ECO:0007669"/>
    <property type="project" value="UniProtKB-EC"/>
</dbReference>
<evidence type="ECO:0000256" key="7">
    <source>
        <dbReference type="RuleBase" id="RU079119"/>
    </source>
</evidence>
<evidence type="ECO:0000256" key="1">
    <source>
        <dbReference type="ARBA" id="ARBA00004141"/>
    </source>
</evidence>
<dbReference type="PANTHER" id="PTHR22883">
    <property type="entry name" value="ZINC FINGER DHHC DOMAIN CONTAINING PROTEIN"/>
    <property type="match status" value="1"/>
</dbReference>
<feature type="transmembrane region" description="Helical" evidence="7">
    <location>
        <begin position="16"/>
        <end position="37"/>
    </location>
</feature>
<accession>A0AA86P3S2</accession>
<evidence type="ECO:0000256" key="8">
    <source>
        <dbReference type="SAM" id="MobiDB-lite"/>
    </source>
</evidence>
<dbReference type="PROSITE" id="PS50216">
    <property type="entry name" value="DHHC"/>
    <property type="match status" value="1"/>
</dbReference>
<keyword evidence="5 7" id="KW-0472">Membrane</keyword>
<dbReference type="EMBL" id="CAXDID020000571">
    <property type="protein sequence ID" value="CAL6103785.1"/>
    <property type="molecule type" value="Genomic_DNA"/>
</dbReference>
<comment type="catalytic activity">
    <reaction evidence="7">
        <text>L-cysteinyl-[protein] + hexadecanoyl-CoA = S-hexadecanoyl-L-cysteinyl-[protein] + CoA</text>
        <dbReference type="Rhea" id="RHEA:36683"/>
        <dbReference type="Rhea" id="RHEA-COMP:10131"/>
        <dbReference type="Rhea" id="RHEA-COMP:11032"/>
        <dbReference type="ChEBI" id="CHEBI:29950"/>
        <dbReference type="ChEBI" id="CHEBI:57287"/>
        <dbReference type="ChEBI" id="CHEBI:57379"/>
        <dbReference type="ChEBI" id="CHEBI:74151"/>
        <dbReference type="EC" id="2.3.1.225"/>
    </reaction>
</comment>
<evidence type="ECO:0000256" key="3">
    <source>
        <dbReference type="ARBA" id="ARBA00022692"/>
    </source>
</evidence>
<dbReference type="EMBL" id="CATOUU010000487">
    <property type="protein sequence ID" value="CAI9931379.1"/>
    <property type="molecule type" value="Genomic_DNA"/>
</dbReference>
<feature type="compositionally biased region" description="Polar residues" evidence="8">
    <location>
        <begin position="288"/>
        <end position="298"/>
    </location>
</feature>
<feature type="transmembrane region" description="Helical" evidence="7">
    <location>
        <begin position="132"/>
        <end position="156"/>
    </location>
</feature>
<feature type="region of interest" description="Disordered" evidence="8">
    <location>
        <begin position="252"/>
        <end position="272"/>
    </location>
</feature>
<keyword evidence="3 7" id="KW-0812">Transmembrane</keyword>
<comment type="domain">
    <text evidence="7">The DHHC domain is required for palmitoyltransferase activity.</text>
</comment>
<comment type="caution">
    <text evidence="10">The sequence shown here is derived from an EMBL/GenBank/DDBJ whole genome shotgun (WGS) entry which is preliminary data.</text>
</comment>
<evidence type="ECO:0000256" key="6">
    <source>
        <dbReference type="ARBA" id="ARBA00023315"/>
    </source>
</evidence>
<dbReference type="GO" id="GO:0005783">
    <property type="term" value="C:endoplasmic reticulum"/>
    <property type="evidence" value="ECO:0007669"/>
    <property type="project" value="TreeGrafter"/>
</dbReference>
<feature type="transmembrane region" description="Helical" evidence="7">
    <location>
        <begin position="49"/>
        <end position="69"/>
    </location>
</feature>
<feature type="transmembrane region" description="Helical" evidence="7">
    <location>
        <begin position="162"/>
        <end position="186"/>
    </location>
</feature>
<sequence length="358" mass="40620">MKQKSTFKKYKSKSSVNIAFILAILQIFVLNIGFSVYESLELLSQTSKIVFLVIASVINFIYCVLFLIISCRDPAFQKKSPPDTKIQSYCSICKLSVPRSTQHCLLCDVCVEHYDHHCIYLNRCIGGVNYRYFVSFLVLTVCSTVLELVLSIYSIITVRSTPIIIVSVVNIITQLFPFIFGSYLLCYHIFLISVKSSTYEHIIQQDQLYYQGKITNRVRYAAKKCACLPTSSAVLCTRVCFKEDLQIINKPKIVPAPTTQNNNPKTEPNSDSKLQLKQFEGGNDKNEGQNAQRQKLNAQNEGNEIQTFRTEKSELIVSIAQNTKTGDTAEMNENAILSENRVTRMRRKPQIQGEIGMI</sequence>
<dbReference type="Pfam" id="PF01529">
    <property type="entry name" value="DHHC"/>
    <property type="match status" value="1"/>
</dbReference>
<proteinExistence type="inferred from homology"/>
<organism evidence="10">
    <name type="scientific">Hexamita inflata</name>
    <dbReference type="NCBI Taxonomy" id="28002"/>
    <lineage>
        <taxon>Eukaryota</taxon>
        <taxon>Metamonada</taxon>
        <taxon>Diplomonadida</taxon>
        <taxon>Hexamitidae</taxon>
        <taxon>Hexamitinae</taxon>
        <taxon>Hexamita</taxon>
    </lineage>
</organism>
<keyword evidence="12" id="KW-1185">Reference proteome</keyword>